<protein>
    <recommendedName>
        <fullName evidence="1">SF4 helicase domain-containing protein</fullName>
    </recommendedName>
</protein>
<dbReference type="Pfam" id="PF03796">
    <property type="entry name" value="DnaB_C"/>
    <property type="match status" value="1"/>
</dbReference>
<dbReference type="GO" id="GO:0039686">
    <property type="term" value="P:bidirectional double-stranded viral DNA replication"/>
    <property type="evidence" value="ECO:0007669"/>
    <property type="project" value="InterPro"/>
</dbReference>
<proteinExistence type="inferred from homology"/>
<dbReference type="GO" id="GO:0003678">
    <property type="term" value="F:DNA helicase activity"/>
    <property type="evidence" value="ECO:0007669"/>
    <property type="project" value="InterPro"/>
</dbReference>
<dbReference type="EMBL" id="UINC01010817">
    <property type="protein sequence ID" value="SVA47986.1"/>
    <property type="molecule type" value="Genomic_DNA"/>
</dbReference>
<sequence>MRTEGLILENLIYNDNYSSVISIFLKPEYFKDNNEKIIFTEIQKHISEYNKPPTIESLSVRLTNKDDLNETTYKNCIDLLQTYKKKTDDEGWLIEETEKWAKDQAVYNGIVNSISILEGKDTKTSKDAIPEILTEALAISLDQSVGHGYMEDGENRWEFYHKKESKIPFDMIMLDKITGGGITPKTLTVLLGGTGVGKTLVKTHLACQYMKQGLDVLYITMEMAEERIAERIDANLMDIDLDQLHVIPKDSFQKKLNKLKIGRLIIKEYPTAGAHVGHFRTLIRELKIKKSFTPQIIILDYLNICSSSRVKWAANMNTYIYIKSIAEEVRGLAVECNVPIITSSQLNREGYGSSDPDLTNTSESFGLPATADLMMVILAKDGDTSSKNQILFKQLKNRYSDLSMNSKFLVNVNKKRMKLEDIEENAQPAMANDGSNKYYEKTAEANTEANPFTFKVKPERRKLEGWNI</sequence>
<organism evidence="2">
    <name type="scientific">marine metagenome</name>
    <dbReference type="NCBI Taxonomy" id="408172"/>
    <lineage>
        <taxon>unclassified sequences</taxon>
        <taxon>metagenomes</taxon>
        <taxon>ecological metagenomes</taxon>
    </lineage>
</organism>
<dbReference type="GO" id="GO:0006260">
    <property type="term" value="P:DNA replication"/>
    <property type="evidence" value="ECO:0007669"/>
    <property type="project" value="InterPro"/>
</dbReference>
<dbReference type="HAMAP" id="MF_04155">
    <property type="entry name" value="Helic_T4"/>
    <property type="match status" value="1"/>
</dbReference>
<dbReference type="AlphaFoldDB" id="A0A381W602"/>
<reference evidence="2" key="1">
    <citation type="submission" date="2018-05" db="EMBL/GenBank/DDBJ databases">
        <authorList>
            <person name="Lanie J.A."/>
            <person name="Ng W.-L."/>
            <person name="Kazmierczak K.M."/>
            <person name="Andrzejewski T.M."/>
            <person name="Davidsen T.M."/>
            <person name="Wayne K.J."/>
            <person name="Tettelin H."/>
            <person name="Glass J.I."/>
            <person name="Rusch D."/>
            <person name="Podicherti R."/>
            <person name="Tsui H.-C.T."/>
            <person name="Winkler M.E."/>
        </authorList>
    </citation>
    <scope>NUCLEOTIDE SEQUENCE</scope>
</reference>
<feature type="domain" description="SF4 helicase" evidence="1">
    <location>
        <begin position="160"/>
        <end position="426"/>
    </location>
</feature>
<dbReference type="InterPro" id="IPR027417">
    <property type="entry name" value="P-loop_NTPase"/>
</dbReference>
<evidence type="ECO:0000313" key="2">
    <source>
        <dbReference type="EMBL" id="SVA47986.1"/>
    </source>
</evidence>
<dbReference type="InterPro" id="IPR007694">
    <property type="entry name" value="DNA_helicase_DnaB-like_C"/>
</dbReference>
<dbReference type="SUPFAM" id="SSF52540">
    <property type="entry name" value="P-loop containing nucleoside triphosphate hydrolases"/>
    <property type="match status" value="1"/>
</dbReference>
<dbReference type="GO" id="GO:0005524">
    <property type="term" value="F:ATP binding"/>
    <property type="evidence" value="ECO:0007669"/>
    <property type="project" value="InterPro"/>
</dbReference>
<dbReference type="Gene3D" id="3.40.50.300">
    <property type="entry name" value="P-loop containing nucleotide triphosphate hydrolases"/>
    <property type="match status" value="1"/>
</dbReference>
<accession>A0A381W602</accession>
<dbReference type="PANTHER" id="PTHR30153">
    <property type="entry name" value="REPLICATIVE DNA HELICASE DNAB"/>
    <property type="match status" value="1"/>
</dbReference>
<dbReference type="InterPro" id="IPR046393">
    <property type="entry name" value="Helic_T4"/>
</dbReference>
<gene>
    <name evidence="2" type="ORF">METZ01_LOCUS100840</name>
</gene>
<dbReference type="PROSITE" id="PS51199">
    <property type="entry name" value="SF4_HELICASE"/>
    <property type="match status" value="1"/>
</dbReference>
<dbReference type="PANTHER" id="PTHR30153:SF2">
    <property type="entry name" value="REPLICATIVE DNA HELICASE"/>
    <property type="match status" value="1"/>
</dbReference>
<dbReference type="GO" id="GO:0005829">
    <property type="term" value="C:cytosol"/>
    <property type="evidence" value="ECO:0007669"/>
    <property type="project" value="TreeGrafter"/>
</dbReference>
<evidence type="ECO:0000259" key="1">
    <source>
        <dbReference type="PROSITE" id="PS51199"/>
    </source>
</evidence>
<name>A0A381W602_9ZZZZ</name>